<dbReference type="RefSeq" id="WP_198405999.1">
    <property type="nucleotide sequence ID" value="NZ_CP018092.1"/>
</dbReference>
<feature type="chain" id="PRO_5013790135" evidence="2">
    <location>
        <begin position="25"/>
        <end position="155"/>
    </location>
</feature>
<dbReference type="Proteomes" id="UP000231057">
    <property type="component" value="Chromosome"/>
</dbReference>
<dbReference type="KEGG" id="slw:BRW62_09700"/>
<evidence type="ECO:0000256" key="2">
    <source>
        <dbReference type="SAM" id="SignalP"/>
    </source>
</evidence>
<accession>A0A2D2Q383</accession>
<proteinExistence type="predicted"/>
<dbReference type="AlphaFoldDB" id="A0A2D2Q383"/>
<feature type="region of interest" description="Disordered" evidence="1">
    <location>
        <begin position="126"/>
        <end position="155"/>
    </location>
</feature>
<keyword evidence="2" id="KW-0732">Signal</keyword>
<evidence type="ECO:0000313" key="3">
    <source>
        <dbReference type="EMBL" id="ATS18970.1"/>
    </source>
</evidence>
<reference evidence="4" key="2">
    <citation type="journal article" date="2022" name="Front. Microbiol.">
        <title>Comparative Genomic Analysis Revealed Distinct Molecular Components and Organization of CO2-Concentrating Mechanism in Thermophilic Cyanobacteria.</title>
        <authorList>
            <person name="Tang J."/>
            <person name="Zhou H."/>
            <person name="Yao D."/>
            <person name="Riaz S."/>
            <person name="You D."/>
            <person name="Klepacz-Smolka A."/>
            <person name="Daroch M."/>
        </authorList>
    </citation>
    <scope>NUCLEOTIDE SEQUENCE [LARGE SCALE GENOMIC DNA]</scope>
    <source>
        <strain evidence="4">PCC 6715</strain>
    </source>
</reference>
<evidence type="ECO:0000313" key="4">
    <source>
        <dbReference type="Proteomes" id="UP000231057"/>
    </source>
</evidence>
<sequence>MLLRPVIPSLILCGTLMGISSAFAQLSPAPPSQTFNPFGVDNPVLQRARNWARQAAERANGGLSRYRAEESMFGPASQSPFVENGDGSFTFRFLGGPPAAPPTIESIVTVNPDSANPMIRIDYNGPIQAQGATSPSRMAPVDPMPAPEPPNPNTW</sequence>
<evidence type="ECO:0000256" key="1">
    <source>
        <dbReference type="SAM" id="MobiDB-lite"/>
    </source>
</evidence>
<protein>
    <submittedName>
        <fullName evidence="3">Uncharacterized protein</fullName>
    </submittedName>
</protein>
<reference evidence="3 4" key="1">
    <citation type="submission" date="2016-11" db="EMBL/GenBank/DDBJ databases">
        <title>Complete genome sequence of thermophilic cyanobacteria strain Synechococcus sp. PCC6715.</title>
        <authorList>
            <person name="Tang J."/>
            <person name="Daroch M."/>
            <person name="Liang Y."/>
            <person name="Jiang D."/>
            <person name="Shah M."/>
        </authorList>
    </citation>
    <scope>NUCLEOTIDE SEQUENCE [LARGE SCALE GENOMIC DNA]</scope>
    <source>
        <strain evidence="3 4">PCC 6715</strain>
    </source>
</reference>
<keyword evidence="4" id="KW-1185">Reference proteome</keyword>
<feature type="signal peptide" evidence="2">
    <location>
        <begin position="1"/>
        <end position="24"/>
    </location>
</feature>
<name>A0A2D2Q383_PARLV</name>
<feature type="compositionally biased region" description="Pro residues" evidence="1">
    <location>
        <begin position="142"/>
        <end position="155"/>
    </location>
</feature>
<gene>
    <name evidence="3" type="ORF">BRW62_09700</name>
</gene>
<organism evidence="3 4">
    <name type="scientific">Parathermosynechococcus lividus PCC 6715</name>
    <dbReference type="NCBI Taxonomy" id="1917166"/>
    <lineage>
        <taxon>Bacteria</taxon>
        <taxon>Bacillati</taxon>
        <taxon>Cyanobacteriota</taxon>
        <taxon>Cyanophyceae</taxon>
        <taxon>Acaryochloridales</taxon>
        <taxon>Thermosynechococcaceae</taxon>
        <taxon>Parathermosynechococcus</taxon>
    </lineage>
</organism>
<dbReference type="EMBL" id="CP018092">
    <property type="protein sequence ID" value="ATS18970.1"/>
    <property type="molecule type" value="Genomic_DNA"/>
</dbReference>